<dbReference type="InterPro" id="IPR000835">
    <property type="entry name" value="HTH_MarR-typ"/>
</dbReference>
<sequence length="179" mass="20546">MRPVRSTFYPAWMVVEQKEVRWLSESEMVAWRSYIVATMRLRQRLHRELSEHHDVTLADYEVLVCLSSQPDNRMRMTELASMLGSTKSRLSHQMVRLEAEGIIRRTRDPADKRGVVAELTGRGEELLKGAAPTHVEGVREHLIDLLDPEEQQVLARAFGRVLDHLSEIDGLPRLPPITS</sequence>
<evidence type="ECO:0000313" key="3">
    <source>
        <dbReference type="Proteomes" id="UP000635387"/>
    </source>
</evidence>
<dbReference type="PROSITE" id="PS50995">
    <property type="entry name" value="HTH_MARR_2"/>
    <property type="match status" value="1"/>
</dbReference>
<reference evidence="3" key="1">
    <citation type="journal article" date="2019" name="Int. J. Syst. Evol. Microbiol.">
        <title>The Global Catalogue of Microorganisms (GCM) 10K type strain sequencing project: providing services to taxonomists for standard genome sequencing and annotation.</title>
        <authorList>
            <consortium name="The Broad Institute Genomics Platform"/>
            <consortium name="The Broad Institute Genome Sequencing Center for Infectious Disease"/>
            <person name="Wu L."/>
            <person name="Ma J."/>
        </authorList>
    </citation>
    <scope>NUCLEOTIDE SEQUENCE [LARGE SCALE GENOMIC DNA]</scope>
    <source>
        <strain evidence="3">CGMCC 4.7683</strain>
    </source>
</reference>
<keyword evidence="3" id="KW-1185">Reference proteome</keyword>
<dbReference type="InterPro" id="IPR039422">
    <property type="entry name" value="MarR/SlyA-like"/>
</dbReference>
<dbReference type="Pfam" id="PF01047">
    <property type="entry name" value="MarR"/>
    <property type="match status" value="1"/>
</dbReference>
<dbReference type="PANTHER" id="PTHR33164">
    <property type="entry name" value="TRANSCRIPTIONAL REGULATOR, MARR FAMILY"/>
    <property type="match status" value="1"/>
</dbReference>
<evidence type="ECO:0000259" key="1">
    <source>
        <dbReference type="PROSITE" id="PS50995"/>
    </source>
</evidence>
<dbReference type="SMART" id="SM00347">
    <property type="entry name" value="HTH_MARR"/>
    <property type="match status" value="1"/>
</dbReference>
<gene>
    <name evidence="2" type="ORF">GCM10017790_40300</name>
</gene>
<accession>A0ABQ3LM29</accession>
<comment type="caution">
    <text evidence="2">The sequence shown here is derived from an EMBL/GenBank/DDBJ whole genome shotgun (WGS) entry which is preliminary data.</text>
</comment>
<feature type="domain" description="HTH marR-type" evidence="1">
    <location>
        <begin position="27"/>
        <end position="163"/>
    </location>
</feature>
<proteinExistence type="predicted"/>
<dbReference type="SUPFAM" id="SSF46785">
    <property type="entry name" value="Winged helix' DNA-binding domain"/>
    <property type="match status" value="1"/>
</dbReference>
<protein>
    <submittedName>
        <fullName evidence="2">MarR family transcriptional regulator</fullName>
    </submittedName>
</protein>
<dbReference type="InterPro" id="IPR036390">
    <property type="entry name" value="WH_DNA-bd_sf"/>
</dbReference>
<dbReference type="PRINTS" id="PR00598">
    <property type="entry name" value="HTHMARR"/>
</dbReference>
<evidence type="ECO:0000313" key="2">
    <source>
        <dbReference type="EMBL" id="GHH20439.1"/>
    </source>
</evidence>
<dbReference type="EMBL" id="BNAY01000004">
    <property type="protein sequence ID" value="GHH20439.1"/>
    <property type="molecule type" value="Genomic_DNA"/>
</dbReference>
<dbReference type="PANTHER" id="PTHR33164:SF99">
    <property type="entry name" value="MARR FAMILY REGULATORY PROTEIN"/>
    <property type="match status" value="1"/>
</dbReference>
<dbReference type="InterPro" id="IPR036388">
    <property type="entry name" value="WH-like_DNA-bd_sf"/>
</dbReference>
<dbReference type="Gene3D" id="1.10.10.10">
    <property type="entry name" value="Winged helix-like DNA-binding domain superfamily/Winged helix DNA-binding domain"/>
    <property type="match status" value="1"/>
</dbReference>
<name>A0ABQ3LM29_9PSEU</name>
<organism evidence="2 3">
    <name type="scientific">Amycolatopsis oliviviridis</name>
    <dbReference type="NCBI Taxonomy" id="1471590"/>
    <lineage>
        <taxon>Bacteria</taxon>
        <taxon>Bacillati</taxon>
        <taxon>Actinomycetota</taxon>
        <taxon>Actinomycetes</taxon>
        <taxon>Pseudonocardiales</taxon>
        <taxon>Pseudonocardiaceae</taxon>
        <taxon>Amycolatopsis</taxon>
    </lineage>
</organism>
<dbReference type="Proteomes" id="UP000635387">
    <property type="component" value="Unassembled WGS sequence"/>
</dbReference>